<dbReference type="NCBIfam" id="TIGR04056">
    <property type="entry name" value="OMP_RagA_SusC"/>
    <property type="match status" value="1"/>
</dbReference>
<evidence type="ECO:0000256" key="3">
    <source>
        <dbReference type="ARBA" id="ARBA00022452"/>
    </source>
</evidence>
<dbReference type="InterPro" id="IPR023996">
    <property type="entry name" value="TonB-dep_OMP_SusC/RagA"/>
</dbReference>
<evidence type="ECO:0000313" key="12">
    <source>
        <dbReference type="Proteomes" id="UP000237310"/>
    </source>
</evidence>
<dbReference type="PROSITE" id="PS52016">
    <property type="entry name" value="TONB_DEPENDENT_REC_3"/>
    <property type="match status" value="1"/>
</dbReference>
<dbReference type="Gene3D" id="2.170.130.10">
    <property type="entry name" value="TonB-dependent receptor, plug domain"/>
    <property type="match status" value="1"/>
</dbReference>
<sequence>MKLKFNGILVLLLVLVAQITFAQERAVSGVVSDNTGMPLPGVSVLVKGTKTGTQTDFDGKYSIKATSSQVLIFSYVGMKTHEAKASSATVNVKMESTAVELEGVVVTAFGQKKQKRAVASATSVVSAKDLTEVTNTNVFESLSGKVAGVDITAPAQVGASSKVIIRGYNTISGNTSPLYVVDGSPIVNSSASGTGNTRSYDSGNGIGDIDPNNIETMTVLKGAAAAALYGSRASNGVIVITTKSAKNKSKLNVEIMTSTDFAEVARIPHLQNDFGQGWSGHSWSSWSGSPNTASNENGSWGPAFNGEVRLWGAIINSGQQIKPYVALENNVKDFFELGNTFTNDVRVSGGGEKSNFSLYFSDVKSDGIVPTDADLYKRRTLAMNGGITEGKMTIKGTINYVKKDQNVVNTGQGADAGEGNTLSQELLQVPRDISIVDLEDYTNNPYNTNSNYFSPYTNNPYWSVKENATIVNGNRFYGNAYFSYKIDDHFSASYQIGGDYSSEDVKSYGAVVKFLPGSAQALAGANEVVGGVTESTRERLEFDNNVILNYSNTFAEDFGLNAFVGFNANQRKSSSLFAQITNLDIPNFYELSNSSIKPVVGQANSERKSYSVFASFETSYKNFLYLTLTGRNDWTSTLPIGNNSYFYPSAALSGIVLDTPDTFLKLRASYAQLGNDTDPYRTESAMIPGNSALGFGNILLPIGGVNGYEFSGLLGNSELKPEMTTEYEVGFESNFFKKRVNLDVALYDKSTADLLVNRPLPTSTGYTSQVANIADINNKGIEVSLNLVPIRTENFTWDFTTTFTKNISEVTDIKGESTKQLLASNYGVTFNAVEGEPLGVFAVKMPLKNDEGKYIVDAATGFYKVSDDEQIIGTSQRDFVMGFNSRMTYKNLVFTFGVDWKQGGEMYSYTKRLSHFTGNGIETTYNDRNTFIIPNSVVEVVNSAGVVTGYAENTKAVGLEDVTDFYNTSNNPGIENTHVIDKTFVRLRSVALTYNFPSTVIKRMGLQNASFSVYGKNLALWTPAENPYIDPELSTFGTGLLSEQGEFGANPTQRTYGASIKLTF</sequence>
<reference evidence="11 12" key="1">
    <citation type="submission" date="2018-01" db="EMBL/GenBank/DDBJ databases">
        <authorList>
            <person name="Gaut B.S."/>
            <person name="Morton B.R."/>
            <person name="Clegg M.T."/>
            <person name="Duvall M.R."/>
        </authorList>
    </citation>
    <scope>NUCLEOTIDE SEQUENCE [LARGE SCALE GENOMIC DNA]</scope>
    <source>
        <strain evidence="11 12">HR-AY</strain>
    </source>
</reference>
<accession>A0A2S5AFQ1</accession>
<evidence type="ECO:0000313" key="11">
    <source>
        <dbReference type="EMBL" id="POY41272.1"/>
    </source>
</evidence>
<feature type="chain" id="PRO_5015564929" evidence="9">
    <location>
        <begin position="23"/>
        <end position="1064"/>
    </location>
</feature>
<keyword evidence="5 9" id="KW-0732">Signal</keyword>
<comment type="caution">
    <text evidence="11">The sequence shown here is derived from an EMBL/GenBank/DDBJ whole genome shotgun (WGS) entry which is preliminary data.</text>
</comment>
<organism evidence="11 12">
    <name type="scientific">Flavobacterium alvei</name>
    <dbReference type="NCBI Taxonomy" id="2080416"/>
    <lineage>
        <taxon>Bacteria</taxon>
        <taxon>Pseudomonadati</taxon>
        <taxon>Bacteroidota</taxon>
        <taxon>Flavobacteriia</taxon>
        <taxon>Flavobacteriales</taxon>
        <taxon>Flavobacteriaceae</taxon>
        <taxon>Flavobacterium</taxon>
    </lineage>
</organism>
<evidence type="ECO:0000256" key="6">
    <source>
        <dbReference type="ARBA" id="ARBA00023136"/>
    </source>
</evidence>
<keyword evidence="2 8" id="KW-0813">Transport</keyword>
<comment type="similarity">
    <text evidence="8">Belongs to the TonB-dependent receptor family.</text>
</comment>
<dbReference type="AlphaFoldDB" id="A0A2S5AFQ1"/>
<dbReference type="Gene3D" id="2.40.170.20">
    <property type="entry name" value="TonB-dependent receptor, beta-barrel domain"/>
    <property type="match status" value="1"/>
</dbReference>
<gene>
    <name evidence="11" type="ORF">C3L50_01750</name>
</gene>
<dbReference type="PANTHER" id="PTHR30069">
    <property type="entry name" value="TONB-DEPENDENT OUTER MEMBRANE RECEPTOR"/>
    <property type="match status" value="1"/>
</dbReference>
<protein>
    <submittedName>
        <fullName evidence="11">SusC/RagA family TonB-linked outer membrane protein</fullName>
    </submittedName>
</protein>
<keyword evidence="3 8" id="KW-1134">Transmembrane beta strand</keyword>
<evidence type="ECO:0000256" key="9">
    <source>
        <dbReference type="SAM" id="SignalP"/>
    </source>
</evidence>
<dbReference type="GO" id="GO:0009279">
    <property type="term" value="C:cell outer membrane"/>
    <property type="evidence" value="ECO:0007669"/>
    <property type="project" value="UniProtKB-SubCell"/>
</dbReference>
<dbReference type="Pfam" id="PF07715">
    <property type="entry name" value="Plug"/>
    <property type="match status" value="1"/>
</dbReference>
<dbReference type="RefSeq" id="WP_103804360.1">
    <property type="nucleotide sequence ID" value="NZ_PQVG01000001.1"/>
</dbReference>
<dbReference type="InterPro" id="IPR036942">
    <property type="entry name" value="Beta-barrel_TonB_sf"/>
</dbReference>
<keyword evidence="7 8" id="KW-0998">Cell outer membrane</keyword>
<dbReference type="Proteomes" id="UP000237310">
    <property type="component" value="Unassembled WGS sequence"/>
</dbReference>
<keyword evidence="6 8" id="KW-0472">Membrane</keyword>
<evidence type="ECO:0000259" key="10">
    <source>
        <dbReference type="Pfam" id="PF07715"/>
    </source>
</evidence>
<evidence type="ECO:0000256" key="8">
    <source>
        <dbReference type="PROSITE-ProRule" id="PRU01360"/>
    </source>
</evidence>
<evidence type="ECO:0000256" key="4">
    <source>
        <dbReference type="ARBA" id="ARBA00022692"/>
    </source>
</evidence>
<keyword evidence="4 8" id="KW-0812">Transmembrane</keyword>
<dbReference type="Pfam" id="PF13715">
    <property type="entry name" value="CarbopepD_reg_2"/>
    <property type="match status" value="1"/>
</dbReference>
<dbReference type="GO" id="GO:0015344">
    <property type="term" value="F:siderophore uptake transmembrane transporter activity"/>
    <property type="evidence" value="ECO:0007669"/>
    <property type="project" value="TreeGrafter"/>
</dbReference>
<dbReference type="InterPro" id="IPR023997">
    <property type="entry name" value="TonB-dep_OMP_SusC/RagA_CS"/>
</dbReference>
<evidence type="ECO:0000256" key="1">
    <source>
        <dbReference type="ARBA" id="ARBA00004571"/>
    </source>
</evidence>
<dbReference type="Gene3D" id="2.60.40.1120">
    <property type="entry name" value="Carboxypeptidase-like, regulatory domain"/>
    <property type="match status" value="1"/>
</dbReference>
<dbReference type="InterPro" id="IPR039426">
    <property type="entry name" value="TonB-dep_rcpt-like"/>
</dbReference>
<evidence type="ECO:0000256" key="2">
    <source>
        <dbReference type="ARBA" id="ARBA00022448"/>
    </source>
</evidence>
<dbReference type="SUPFAM" id="SSF49464">
    <property type="entry name" value="Carboxypeptidase regulatory domain-like"/>
    <property type="match status" value="1"/>
</dbReference>
<evidence type="ECO:0000256" key="7">
    <source>
        <dbReference type="ARBA" id="ARBA00023237"/>
    </source>
</evidence>
<dbReference type="InterPro" id="IPR012910">
    <property type="entry name" value="Plug_dom"/>
</dbReference>
<dbReference type="InterPro" id="IPR008969">
    <property type="entry name" value="CarboxyPept-like_regulatory"/>
</dbReference>
<feature type="signal peptide" evidence="9">
    <location>
        <begin position="1"/>
        <end position="22"/>
    </location>
</feature>
<keyword evidence="12" id="KW-1185">Reference proteome</keyword>
<dbReference type="SUPFAM" id="SSF56935">
    <property type="entry name" value="Porins"/>
    <property type="match status" value="1"/>
</dbReference>
<dbReference type="PANTHER" id="PTHR30069:SF29">
    <property type="entry name" value="HEMOGLOBIN AND HEMOGLOBIN-HAPTOGLOBIN-BINDING PROTEIN 1-RELATED"/>
    <property type="match status" value="1"/>
</dbReference>
<dbReference type="InterPro" id="IPR037066">
    <property type="entry name" value="Plug_dom_sf"/>
</dbReference>
<feature type="domain" description="TonB-dependent receptor plug" evidence="10">
    <location>
        <begin position="115"/>
        <end position="237"/>
    </location>
</feature>
<name>A0A2S5AFQ1_9FLAO</name>
<comment type="subcellular location">
    <subcellularLocation>
        <location evidence="1 8">Cell outer membrane</location>
        <topology evidence="1 8">Multi-pass membrane protein</topology>
    </subcellularLocation>
</comment>
<dbReference type="GO" id="GO:0044718">
    <property type="term" value="P:siderophore transmembrane transport"/>
    <property type="evidence" value="ECO:0007669"/>
    <property type="project" value="TreeGrafter"/>
</dbReference>
<dbReference type="EMBL" id="PQVG01000001">
    <property type="protein sequence ID" value="POY41272.1"/>
    <property type="molecule type" value="Genomic_DNA"/>
</dbReference>
<dbReference type="NCBIfam" id="TIGR04057">
    <property type="entry name" value="SusC_RagA_signa"/>
    <property type="match status" value="1"/>
</dbReference>
<proteinExistence type="inferred from homology"/>
<dbReference type="OrthoDB" id="9768177at2"/>
<dbReference type="FunFam" id="2.60.40.1120:FF:000003">
    <property type="entry name" value="Outer membrane protein Omp121"/>
    <property type="match status" value="1"/>
</dbReference>
<evidence type="ECO:0000256" key="5">
    <source>
        <dbReference type="ARBA" id="ARBA00022729"/>
    </source>
</evidence>